<reference evidence="2" key="1">
    <citation type="submission" date="2021-07" db="EMBL/GenBank/DDBJ databases">
        <authorList>
            <person name="Branca A.L. A."/>
        </authorList>
    </citation>
    <scope>NUCLEOTIDE SEQUENCE</scope>
</reference>
<proteinExistence type="predicted"/>
<dbReference type="EMBL" id="CAJVRC010000845">
    <property type="protein sequence ID" value="CAG8892584.1"/>
    <property type="molecule type" value="Genomic_DNA"/>
</dbReference>
<organism evidence="2 3">
    <name type="scientific">Penicillium egyptiacum</name>
    <dbReference type="NCBI Taxonomy" id="1303716"/>
    <lineage>
        <taxon>Eukaryota</taxon>
        <taxon>Fungi</taxon>
        <taxon>Dikarya</taxon>
        <taxon>Ascomycota</taxon>
        <taxon>Pezizomycotina</taxon>
        <taxon>Eurotiomycetes</taxon>
        <taxon>Eurotiomycetidae</taxon>
        <taxon>Eurotiales</taxon>
        <taxon>Aspergillaceae</taxon>
        <taxon>Penicillium</taxon>
    </lineage>
</organism>
<dbReference type="Proteomes" id="UP001154252">
    <property type="component" value="Unassembled WGS sequence"/>
</dbReference>
<feature type="region of interest" description="Disordered" evidence="1">
    <location>
        <begin position="71"/>
        <end position="130"/>
    </location>
</feature>
<protein>
    <submittedName>
        <fullName evidence="2">Uncharacterized protein</fullName>
    </submittedName>
</protein>
<feature type="compositionally biased region" description="Polar residues" evidence="1">
    <location>
        <begin position="85"/>
        <end position="105"/>
    </location>
</feature>
<evidence type="ECO:0000256" key="1">
    <source>
        <dbReference type="SAM" id="MobiDB-lite"/>
    </source>
</evidence>
<name>A0A9W4P3K2_9EURO</name>
<evidence type="ECO:0000313" key="2">
    <source>
        <dbReference type="EMBL" id="CAG8892584.1"/>
    </source>
</evidence>
<gene>
    <name evidence="2" type="ORF">PEGY_LOCUS3203</name>
</gene>
<evidence type="ECO:0000313" key="3">
    <source>
        <dbReference type="Proteomes" id="UP001154252"/>
    </source>
</evidence>
<comment type="caution">
    <text evidence="2">The sequence shown here is derived from an EMBL/GenBank/DDBJ whole genome shotgun (WGS) entry which is preliminary data.</text>
</comment>
<feature type="compositionally biased region" description="Basic and acidic residues" evidence="1">
    <location>
        <begin position="538"/>
        <end position="552"/>
    </location>
</feature>
<dbReference type="OrthoDB" id="10261556at2759"/>
<feature type="compositionally biased region" description="Acidic residues" evidence="1">
    <location>
        <begin position="261"/>
        <end position="275"/>
    </location>
</feature>
<keyword evidence="3" id="KW-1185">Reference proteome</keyword>
<feature type="region of interest" description="Disordered" evidence="1">
    <location>
        <begin position="486"/>
        <end position="508"/>
    </location>
</feature>
<feature type="compositionally biased region" description="Basic and acidic residues" evidence="1">
    <location>
        <begin position="302"/>
        <end position="312"/>
    </location>
</feature>
<feature type="region of interest" description="Disordered" evidence="1">
    <location>
        <begin position="302"/>
        <end position="354"/>
    </location>
</feature>
<sequence>MTKNNLATHLKWLITQGNPLHPTLAQTSLSERNNHVSQQSICPTDEFAALDDILEDVENETDVSMARLLPQSASKPRMLSRHDTIPTSTPATTKKRASPQQSSIARESFCEPPFSSYKPSRQKSTPLRPDSFHALEHDDIESIDLTGELDRSILSSSETLPAGEPRGPWAEESTPCATREKRGKKRKSDEYTSDLLSSPKHATKVRTASKAPLLPAPKDIVSEQPTIPRQTTQTNPLSAAKRPQYHSTVAPRSHRKQVIADSDDDDDLFDDWVDNEDPADKMILDAEESLYPILPEMSPAADEKKIEIKHLPLESTPKASFPTAQPSTQPKERAVAKDPIPSTPWSKPSSSEEKDPDFLKFLTLGNNAFGHAISKLRSTLQKNSEIVYQQAMEGHPVPELIAENKTLVAQIEAIELLQKHQNTHRGCVSRKQDLKQNLIRVISQGLDPTTMPEELAQSRAVEAELEETESKICELLSRANILELAHDCPSDPPPMKHTQPTSKAHAVAREPPLFSSSRTALETEFRDQQPLPPTSPKKNKETNRPDSYENRVSRNMGTPPFDSMDLDEFDWNVSDDEILEAAEGFDDVWQHPQSPRSEEVARS</sequence>
<accession>A0A9W4P3K2</accession>
<dbReference type="AlphaFoldDB" id="A0A9W4P3K2"/>
<feature type="region of interest" description="Disordered" evidence="1">
    <location>
        <begin position="582"/>
        <end position="603"/>
    </location>
</feature>
<feature type="region of interest" description="Disordered" evidence="1">
    <location>
        <begin position="157"/>
        <end position="275"/>
    </location>
</feature>
<feature type="compositionally biased region" description="Polar residues" evidence="1">
    <location>
        <begin position="223"/>
        <end position="237"/>
    </location>
</feature>
<feature type="region of interest" description="Disordered" evidence="1">
    <location>
        <begin position="523"/>
        <end position="569"/>
    </location>
</feature>